<feature type="region of interest" description="Disordered" evidence="2">
    <location>
        <begin position="120"/>
        <end position="141"/>
    </location>
</feature>
<evidence type="ECO:0000256" key="1">
    <source>
        <dbReference type="ARBA" id="ARBA00004123"/>
    </source>
</evidence>
<protein>
    <recommendedName>
        <fullName evidence="5">Homeobox domain-containing protein</fullName>
    </recommendedName>
</protein>
<name>A0ABQ9K8B1_9CUCU</name>
<comment type="caution">
    <text evidence="3">The sequence shown here is derived from an EMBL/GenBank/DDBJ whole genome shotgun (WGS) entry which is preliminary data.</text>
</comment>
<evidence type="ECO:0000256" key="2">
    <source>
        <dbReference type="SAM" id="MobiDB-lite"/>
    </source>
</evidence>
<evidence type="ECO:0000313" key="3">
    <source>
        <dbReference type="EMBL" id="KAJ8986276.1"/>
    </source>
</evidence>
<sequence length="234" mass="27157">MSSEFKEEFIVTSPAEDNQINYLIPSTSSDYCAANYSVSFDRFSWHEHVYRKLSNKPTPHYIENILGLQSKSSQDNQQDNNMIVHVTPPVSPQSTFSNIPPVVPTSEVNEPLNLSVKNEHRVRTKTVKDSSKKRKKPREPLDLKISTTPIHVVNQQIQLDSEPLAEDAEGKNKKKKARTTFTGRQIFELEKKFELKKNILAVVTDLKWRSYLMSRRRRITRYNSINRCMEIYSI</sequence>
<dbReference type="PANTHER" id="PTHR24340:SF70">
    <property type="entry name" value="NK7.1, ISOFORM A"/>
    <property type="match status" value="1"/>
</dbReference>
<proteinExistence type="predicted"/>
<gene>
    <name evidence="3" type="ORF">NQ317_009986</name>
</gene>
<dbReference type="PANTHER" id="PTHR24340">
    <property type="entry name" value="HOMEOBOX PROTEIN NKX"/>
    <property type="match status" value="1"/>
</dbReference>
<evidence type="ECO:0008006" key="5">
    <source>
        <dbReference type="Google" id="ProtNLM"/>
    </source>
</evidence>
<comment type="subcellular location">
    <subcellularLocation>
        <location evidence="1">Nucleus</location>
    </subcellularLocation>
</comment>
<dbReference type="Proteomes" id="UP001162164">
    <property type="component" value="Unassembled WGS sequence"/>
</dbReference>
<evidence type="ECO:0000313" key="4">
    <source>
        <dbReference type="Proteomes" id="UP001162164"/>
    </source>
</evidence>
<feature type="compositionally biased region" description="Basic and acidic residues" evidence="2">
    <location>
        <begin position="120"/>
        <end position="130"/>
    </location>
</feature>
<accession>A0ABQ9K8B1</accession>
<dbReference type="InterPro" id="IPR050394">
    <property type="entry name" value="Homeobox_NK-like"/>
</dbReference>
<keyword evidence="4" id="KW-1185">Reference proteome</keyword>
<organism evidence="3 4">
    <name type="scientific">Molorchus minor</name>
    <dbReference type="NCBI Taxonomy" id="1323400"/>
    <lineage>
        <taxon>Eukaryota</taxon>
        <taxon>Metazoa</taxon>
        <taxon>Ecdysozoa</taxon>
        <taxon>Arthropoda</taxon>
        <taxon>Hexapoda</taxon>
        <taxon>Insecta</taxon>
        <taxon>Pterygota</taxon>
        <taxon>Neoptera</taxon>
        <taxon>Endopterygota</taxon>
        <taxon>Coleoptera</taxon>
        <taxon>Polyphaga</taxon>
        <taxon>Cucujiformia</taxon>
        <taxon>Chrysomeloidea</taxon>
        <taxon>Cerambycidae</taxon>
        <taxon>Lamiinae</taxon>
        <taxon>Monochamini</taxon>
        <taxon>Molorchus</taxon>
    </lineage>
</organism>
<reference evidence="3" key="1">
    <citation type="journal article" date="2023" name="Insect Mol. Biol.">
        <title>Genome sequencing provides insights into the evolution of gene families encoding plant cell wall-degrading enzymes in longhorned beetles.</title>
        <authorList>
            <person name="Shin N.R."/>
            <person name="Okamura Y."/>
            <person name="Kirsch R."/>
            <person name="Pauchet Y."/>
        </authorList>
    </citation>
    <scope>NUCLEOTIDE SEQUENCE</scope>
    <source>
        <strain evidence="3">MMC_N1</strain>
    </source>
</reference>
<dbReference type="EMBL" id="JAPWTJ010000001">
    <property type="protein sequence ID" value="KAJ8986276.1"/>
    <property type="molecule type" value="Genomic_DNA"/>
</dbReference>